<dbReference type="InterPro" id="IPR012334">
    <property type="entry name" value="Pectin_lyas_fold"/>
</dbReference>
<dbReference type="SUPFAM" id="SSF51126">
    <property type="entry name" value="Pectin lyase-like"/>
    <property type="match status" value="1"/>
</dbReference>
<keyword evidence="1" id="KW-0812">Transmembrane</keyword>
<feature type="non-terminal residue" evidence="3">
    <location>
        <position position="259"/>
    </location>
</feature>
<dbReference type="SMART" id="SM00912">
    <property type="entry name" value="Haemagg_act"/>
    <property type="match status" value="1"/>
</dbReference>
<dbReference type="Pfam" id="PF05860">
    <property type="entry name" value="TPS"/>
    <property type="match status" value="1"/>
</dbReference>
<sequence length="259" mass="28207">MNKRQFRVIFSKILQPLAVISEPVKAEGKAKSEMPQMQSAVNFLPIFAALTPLVFRLFCALSFVFSSSVFAETLIIKADPNAPKNQQPIVLQTANGLPQVNIQTPNDKGLSHNKYQDFNVDKKGAILNNSHKDTQTQQAGWVQSNPYLARGEAKVILNEVTSTHPTQLKGYLEVAGKKAEVIIANPNGLHCDGCGTINATRSTMTTGNPLLEDGRVTGFQVEKGKMVVSGKGLDNSRVDYTDILAREAEINAGIWAGKK</sequence>
<name>A0ABX4FT05_9PAST</name>
<dbReference type="InterPro" id="IPR011050">
    <property type="entry name" value="Pectin_lyase_fold/virulence"/>
</dbReference>
<dbReference type="EMBL" id="NLFK01000001">
    <property type="protein sequence ID" value="OZN25653.1"/>
    <property type="molecule type" value="Genomic_DNA"/>
</dbReference>
<comment type="caution">
    <text evidence="3">The sequence shown here is derived from an EMBL/GenBank/DDBJ whole genome shotgun (WGS) entry which is preliminary data.</text>
</comment>
<dbReference type="NCBIfam" id="TIGR01901">
    <property type="entry name" value="adhes_NPXG"/>
    <property type="match status" value="1"/>
</dbReference>
<reference evidence="3 4" key="1">
    <citation type="submission" date="2017-07" db="EMBL/GenBank/DDBJ databases">
        <title>Virulence factors identified in Actinobacillus seminis.</title>
        <authorList>
            <person name="Negrete-Abascal E."/>
            <person name="Vaca-Pacheco S."/>
            <person name="Montes-Garcia F."/>
            <person name="Leyto-Gil A.M."/>
            <person name="Fragoso-Garcia E."/>
            <person name="Carvente-Garcia R."/>
            <person name="Perez-Agueros S."/>
            <person name="Castelan-Sanchez H.G."/>
            <person name="Garcia-Molina A."/>
            <person name="Villamar T.E."/>
            <person name="Vazquez-Cruz C."/>
        </authorList>
    </citation>
    <scope>NUCLEOTIDE SEQUENCE [LARGE SCALE GENOMIC DNA]</scope>
    <source>
        <strain evidence="3 4">ATCC 15768</strain>
    </source>
</reference>
<gene>
    <name evidence="3" type="ORF">CFY87_00005</name>
</gene>
<feature type="transmembrane region" description="Helical" evidence="1">
    <location>
        <begin position="42"/>
        <end position="65"/>
    </location>
</feature>
<keyword evidence="4" id="KW-1185">Reference proteome</keyword>
<evidence type="ECO:0000313" key="3">
    <source>
        <dbReference type="EMBL" id="OZN25653.1"/>
    </source>
</evidence>
<evidence type="ECO:0000313" key="4">
    <source>
        <dbReference type="Proteomes" id="UP000215738"/>
    </source>
</evidence>
<dbReference type="RefSeq" id="WP_143226148.1">
    <property type="nucleotide sequence ID" value="NZ_NLFK01000001.1"/>
</dbReference>
<evidence type="ECO:0000256" key="1">
    <source>
        <dbReference type="SAM" id="Phobius"/>
    </source>
</evidence>
<feature type="domain" description="Filamentous haemagglutinin FhaB/tRNA nuclease CdiA-like TPS" evidence="2">
    <location>
        <begin position="94"/>
        <end position="214"/>
    </location>
</feature>
<evidence type="ECO:0000259" key="2">
    <source>
        <dbReference type="SMART" id="SM00912"/>
    </source>
</evidence>
<dbReference type="InterPro" id="IPR008638">
    <property type="entry name" value="FhaB/CdiA-like_TPS"/>
</dbReference>
<keyword evidence="1" id="KW-0472">Membrane</keyword>
<protein>
    <submittedName>
        <fullName evidence="3">Heme utilization protein</fullName>
    </submittedName>
</protein>
<keyword evidence="1" id="KW-1133">Transmembrane helix</keyword>
<proteinExistence type="predicted"/>
<dbReference type="Proteomes" id="UP000215738">
    <property type="component" value="Unassembled WGS sequence"/>
</dbReference>
<organism evidence="3 4">
    <name type="scientific">Actinobacillus seminis</name>
    <dbReference type="NCBI Taxonomy" id="722"/>
    <lineage>
        <taxon>Bacteria</taxon>
        <taxon>Pseudomonadati</taxon>
        <taxon>Pseudomonadota</taxon>
        <taxon>Gammaproteobacteria</taxon>
        <taxon>Pasteurellales</taxon>
        <taxon>Pasteurellaceae</taxon>
        <taxon>Actinobacillus</taxon>
    </lineage>
</organism>
<accession>A0ABX4FT05</accession>
<dbReference type="Gene3D" id="2.160.20.10">
    <property type="entry name" value="Single-stranded right-handed beta-helix, Pectin lyase-like"/>
    <property type="match status" value="1"/>
</dbReference>